<evidence type="ECO:0000256" key="1">
    <source>
        <dbReference type="SAM" id="SignalP"/>
    </source>
</evidence>
<feature type="signal peptide" evidence="1">
    <location>
        <begin position="1"/>
        <end position="17"/>
    </location>
</feature>
<feature type="chain" id="PRO_5016802048" description="Alginate export domain-containing protein" evidence="1">
    <location>
        <begin position="18"/>
        <end position="392"/>
    </location>
</feature>
<sequence length="392" mass="44975">MKHWIKALCLIPSLACAGEWAGYIEGQGRYFTQEALDPAQTDSTLSLAFEPEYYHAWDDDRQSFIFRPFLRWDSQDNSRTHADIRELLWIHVGDEWEVQAGIGKVFWGVTEARHLVDVINQTDLVENPDGEQKLGQPMFKLSFEKTWGVLDLYALPGFRERTFPGEEGRLRSHPRVDNDLASYESGAGNKRVDLALRWSHSLGDWDIGLAHFYGTNRNPLLQPILNSANEIVLAPYYELIHQTSLDLQATKGDWLWKLEALYSTSDREDVFSYTGGFEYTFIGLGDSDMDLGVLTEYMYDERGDNAPIAFENDTFIGLRLTANDEQSSELLTGVIKDMDSSAWLYNLEASRRIGDAWKASAQIRLWIDVPEDDPLYTISQDDYIEFNLARYF</sequence>
<evidence type="ECO:0000313" key="3">
    <source>
        <dbReference type="Proteomes" id="UP000254771"/>
    </source>
</evidence>
<dbReference type="AlphaFoldDB" id="A0A370DUV5"/>
<protein>
    <recommendedName>
        <fullName evidence="4">Alginate export domain-containing protein</fullName>
    </recommendedName>
</protein>
<evidence type="ECO:0008006" key="4">
    <source>
        <dbReference type="Google" id="ProtNLM"/>
    </source>
</evidence>
<accession>A0A370DUV5</accession>
<organism evidence="2 3">
    <name type="scientific">endosymbiont of Escarpia spicata</name>
    <dbReference type="NCBI Taxonomy" id="2200908"/>
    <lineage>
        <taxon>Bacteria</taxon>
        <taxon>Pseudomonadati</taxon>
        <taxon>Pseudomonadota</taxon>
        <taxon>Gammaproteobacteria</taxon>
        <taxon>sulfur-oxidizing symbionts</taxon>
    </lineage>
</organism>
<dbReference type="EMBL" id="QFXE01000001">
    <property type="protein sequence ID" value="RDH88430.1"/>
    <property type="molecule type" value="Genomic_DNA"/>
</dbReference>
<gene>
    <name evidence="2" type="ORF">DIZ78_00370</name>
</gene>
<evidence type="ECO:0000313" key="2">
    <source>
        <dbReference type="EMBL" id="RDH88430.1"/>
    </source>
</evidence>
<reference evidence="2 3" key="1">
    <citation type="journal article" date="2018" name="ISME J.">
        <title>Endosymbiont genomes yield clues of tubeworm success.</title>
        <authorList>
            <person name="Li Y."/>
            <person name="Liles M.R."/>
            <person name="Halanych K.M."/>
        </authorList>
    </citation>
    <scope>NUCLEOTIDE SEQUENCE [LARGE SCALE GENOMIC DNA]</scope>
    <source>
        <strain evidence="2">A1462</strain>
    </source>
</reference>
<name>A0A370DUV5_9GAMM</name>
<comment type="caution">
    <text evidence="2">The sequence shown here is derived from an EMBL/GenBank/DDBJ whole genome shotgun (WGS) entry which is preliminary data.</text>
</comment>
<keyword evidence="3" id="KW-1185">Reference proteome</keyword>
<keyword evidence="1" id="KW-0732">Signal</keyword>
<proteinExistence type="predicted"/>
<dbReference type="Proteomes" id="UP000254771">
    <property type="component" value="Unassembled WGS sequence"/>
</dbReference>